<evidence type="ECO:0000313" key="3">
    <source>
        <dbReference type="Proteomes" id="UP001519535"/>
    </source>
</evidence>
<reference evidence="2 3" key="1">
    <citation type="submission" date="2021-05" db="EMBL/GenBank/DDBJ databases">
        <title>Mycobacterium acidophilum sp. nov., an extremely acid-tolerant member of the genus Mycobacterium.</title>
        <authorList>
            <person name="Xia J."/>
        </authorList>
    </citation>
    <scope>NUCLEOTIDE SEQUENCE [LARGE SCALE GENOMIC DNA]</scope>
    <source>
        <strain evidence="2 3">M1</strain>
    </source>
</reference>
<feature type="domain" description="Pyridoxamine 5'-phosphate oxidase N-terminal" evidence="1">
    <location>
        <begin position="11"/>
        <end position="99"/>
    </location>
</feature>
<evidence type="ECO:0000313" key="2">
    <source>
        <dbReference type="EMBL" id="MBS9532824.1"/>
    </source>
</evidence>
<dbReference type="Proteomes" id="UP001519535">
    <property type="component" value="Unassembled WGS sequence"/>
</dbReference>
<dbReference type="EMBL" id="JAHCLR010000005">
    <property type="protein sequence ID" value="MBS9532824.1"/>
    <property type="molecule type" value="Genomic_DNA"/>
</dbReference>
<dbReference type="RefSeq" id="WP_214091713.1">
    <property type="nucleotide sequence ID" value="NZ_JAHCLR010000005.1"/>
</dbReference>
<dbReference type="InterPro" id="IPR012349">
    <property type="entry name" value="Split_barrel_FMN-bd"/>
</dbReference>
<keyword evidence="3" id="KW-1185">Reference proteome</keyword>
<accession>A0ABS5RGR3</accession>
<dbReference type="SUPFAM" id="SSF50475">
    <property type="entry name" value="FMN-binding split barrel"/>
    <property type="match status" value="1"/>
</dbReference>
<comment type="caution">
    <text evidence="2">The sequence shown here is derived from an EMBL/GenBank/DDBJ whole genome shotgun (WGS) entry which is preliminary data.</text>
</comment>
<evidence type="ECO:0000259" key="1">
    <source>
        <dbReference type="Pfam" id="PF01243"/>
    </source>
</evidence>
<dbReference type="Gene3D" id="2.30.110.10">
    <property type="entry name" value="Electron Transport, Fmn-binding Protein, Chain A"/>
    <property type="match status" value="1"/>
</dbReference>
<dbReference type="Pfam" id="PF01243">
    <property type="entry name" value="PNPOx_N"/>
    <property type="match status" value="1"/>
</dbReference>
<gene>
    <name evidence="2" type="ORF">KIH27_04380</name>
</gene>
<name>A0ABS5RGR3_9MYCO</name>
<organism evidence="2 3">
    <name type="scientific">Mycolicibacter acidiphilus</name>
    <dbReference type="NCBI Taxonomy" id="2835306"/>
    <lineage>
        <taxon>Bacteria</taxon>
        <taxon>Bacillati</taxon>
        <taxon>Actinomycetota</taxon>
        <taxon>Actinomycetes</taxon>
        <taxon>Mycobacteriales</taxon>
        <taxon>Mycobacteriaceae</taxon>
        <taxon>Mycolicibacter</taxon>
    </lineage>
</organism>
<protein>
    <submittedName>
        <fullName evidence="2">Pyridoxamine 5'-phosphate oxidase family protein</fullName>
    </submittedName>
</protein>
<sequence length="125" mass="13415">MGKTVDLDRVATLARDYSFAFLVTVGDDHRAHTTAVTPSYADGLFDIGPVGRHGWANLTAHPAVTLAFPARDVTEYSLLVDGEAELSDDPESPVRVRPTKALLHRPLPADAPPSAFGAYDCVQLT</sequence>
<dbReference type="InterPro" id="IPR011576">
    <property type="entry name" value="Pyridox_Oxase_N"/>
</dbReference>
<proteinExistence type="predicted"/>